<sequence>MSLIEYQGIIVTYGYLAILLGTFLEGEMILVLGGFLAHQGYLSLPGVIIAAFVGSMLTDQMFFLLGRFRGRPFLRKRPALLNRIARADRLLTRHRVPVTLGFRFLYGMRTVIPFALGLSSIRLALFVPLNAIGALIWASAGGSLGFVFGRSLSRALQELGRHEAEVFASLAVAALLLWAVLLMRARRKPPPI</sequence>
<dbReference type="PANTHER" id="PTHR42709:SF2">
    <property type="entry name" value="INNER MEMBRANE PROTEIN YOHD"/>
    <property type="match status" value="1"/>
</dbReference>
<feature type="transmembrane region" description="Helical" evidence="1">
    <location>
        <begin position="123"/>
        <end position="146"/>
    </location>
</feature>
<feature type="transmembrane region" description="Helical" evidence="1">
    <location>
        <begin position="166"/>
        <end position="183"/>
    </location>
</feature>
<dbReference type="OrthoDB" id="948134at2"/>
<dbReference type="EMBL" id="AOSV01000030">
    <property type="protein sequence ID" value="EMG36515.1"/>
    <property type="molecule type" value="Genomic_DNA"/>
</dbReference>
<feature type="transmembrane region" description="Helical" evidence="1">
    <location>
        <begin position="42"/>
        <end position="66"/>
    </location>
</feature>
<evidence type="ECO:0000256" key="1">
    <source>
        <dbReference type="SAM" id="Phobius"/>
    </source>
</evidence>
<evidence type="ECO:0000313" key="4">
    <source>
        <dbReference type="Proteomes" id="UP000011922"/>
    </source>
</evidence>
<gene>
    <name evidence="3" type="ORF">PCS_03021</name>
</gene>
<organism evidence="3 4">
    <name type="scientific">Desulfocurvibacter africanus PCS</name>
    <dbReference type="NCBI Taxonomy" id="1262666"/>
    <lineage>
        <taxon>Bacteria</taxon>
        <taxon>Pseudomonadati</taxon>
        <taxon>Thermodesulfobacteriota</taxon>
        <taxon>Desulfovibrionia</taxon>
        <taxon>Desulfovibrionales</taxon>
        <taxon>Desulfovibrionaceae</taxon>
        <taxon>Desulfocurvibacter</taxon>
    </lineage>
</organism>
<name>M5PR41_DESAF</name>
<keyword evidence="1" id="KW-0472">Membrane</keyword>
<feature type="domain" description="VTT" evidence="2">
    <location>
        <begin position="26"/>
        <end position="138"/>
    </location>
</feature>
<keyword evidence="1" id="KW-0812">Transmembrane</keyword>
<feature type="transmembrane region" description="Helical" evidence="1">
    <location>
        <begin position="12"/>
        <end position="36"/>
    </location>
</feature>
<comment type="caution">
    <text evidence="3">The sequence shown here is derived from an EMBL/GenBank/DDBJ whole genome shotgun (WGS) entry which is preliminary data.</text>
</comment>
<dbReference type="PATRIC" id="fig|1262666.3.peg.3061"/>
<evidence type="ECO:0000259" key="2">
    <source>
        <dbReference type="Pfam" id="PF09335"/>
    </source>
</evidence>
<evidence type="ECO:0000313" key="3">
    <source>
        <dbReference type="EMBL" id="EMG36515.1"/>
    </source>
</evidence>
<accession>M5PR41</accession>
<dbReference type="InterPro" id="IPR032816">
    <property type="entry name" value="VTT_dom"/>
</dbReference>
<dbReference type="Pfam" id="PF09335">
    <property type="entry name" value="VTT_dom"/>
    <property type="match status" value="1"/>
</dbReference>
<proteinExistence type="predicted"/>
<dbReference type="RefSeq" id="WP_005988600.1">
    <property type="nucleotide sequence ID" value="NZ_AOSV01000030.1"/>
</dbReference>
<keyword evidence="1" id="KW-1133">Transmembrane helix</keyword>
<protein>
    <submittedName>
        <fullName evidence="3">Putative membrane-associated protein</fullName>
    </submittedName>
</protein>
<dbReference type="Proteomes" id="UP000011922">
    <property type="component" value="Unassembled WGS sequence"/>
</dbReference>
<dbReference type="PANTHER" id="PTHR42709">
    <property type="entry name" value="ALKALINE PHOSPHATASE LIKE PROTEIN"/>
    <property type="match status" value="1"/>
</dbReference>
<dbReference type="InterPro" id="IPR051311">
    <property type="entry name" value="DedA_domain"/>
</dbReference>
<dbReference type="AlphaFoldDB" id="M5PR41"/>
<dbReference type="GO" id="GO:0005886">
    <property type="term" value="C:plasma membrane"/>
    <property type="evidence" value="ECO:0007669"/>
    <property type="project" value="TreeGrafter"/>
</dbReference>
<reference evidence="3 4" key="1">
    <citation type="journal article" date="2013" name="Genome Announc.">
        <title>Draft Genome Sequence for Desulfovibrio africanus Strain PCS.</title>
        <authorList>
            <person name="Brown S.D."/>
            <person name="Utturkar S.M."/>
            <person name="Arkin A.P."/>
            <person name="Deutschbauer A.M."/>
            <person name="Elias D.A."/>
            <person name="Hazen T.C."/>
            <person name="Chakraborty R."/>
        </authorList>
    </citation>
    <scope>NUCLEOTIDE SEQUENCE [LARGE SCALE GENOMIC DNA]</scope>
    <source>
        <strain evidence="3 4">PCS</strain>
    </source>
</reference>